<reference evidence="2" key="1">
    <citation type="submission" date="2023-03" db="EMBL/GenBank/DDBJ databases">
        <title>Andean soil-derived lignocellulolytic bacterial consortium as a source of novel taxa and putative plastic-active enzymes.</title>
        <authorList>
            <person name="Diaz-Garcia L."/>
            <person name="Chuvochina M."/>
            <person name="Feuerriegel G."/>
            <person name="Bunk B."/>
            <person name="Sproer C."/>
            <person name="Streit W.R."/>
            <person name="Rodriguez L.M."/>
            <person name="Overmann J."/>
            <person name="Jimenez D.J."/>
        </authorList>
    </citation>
    <scope>NUCLEOTIDE SEQUENCE</scope>
    <source>
        <strain evidence="2">MAG 2441</strain>
    </source>
</reference>
<dbReference type="EMBL" id="CP119317">
    <property type="protein sequence ID" value="WEK53341.1"/>
    <property type="molecule type" value="Genomic_DNA"/>
</dbReference>
<keyword evidence="3" id="KW-1185">Reference proteome</keyword>
<gene>
    <name evidence="2" type="ORF">P0Y55_12175</name>
</gene>
<organism evidence="2 3">
    <name type="scientific">Candidatus Cohnella colombiensis</name>
    <dbReference type="NCBI Taxonomy" id="3121368"/>
    <lineage>
        <taxon>Bacteria</taxon>
        <taxon>Bacillati</taxon>
        <taxon>Bacillota</taxon>
        <taxon>Bacilli</taxon>
        <taxon>Bacillales</taxon>
        <taxon>Paenibacillaceae</taxon>
        <taxon>Cohnella</taxon>
    </lineage>
</organism>
<evidence type="ECO:0000313" key="2">
    <source>
        <dbReference type="EMBL" id="WEK53341.1"/>
    </source>
</evidence>
<sequence>MSELRNKRVGADSGNRTSHRQLGRLRRNLYAISAYQLWVMGLTPMNSDPQIAACLK</sequence>
<protein>
    <submittedName>
        <fullName evidence="2">Uncharacterized protein</fullName>
    </submittedName>
</protein>
<evidence type="ECO:0000313" key="3">
    <source>
        <dbReference type="Proteomes" id="UP001178662"/>
    </source>
</evidence>
<feature type="compositionally biased region" description="Basic and acidic residues" evidence="1">
    <location>
        <begin position="1"/>
        <end position="10"/>
    </location>
</feature>
<dbReference type="Proteomes" id="UP001178662">
    <property type="component" value="Chromosome"/>
</dbReference>
<feature type="region of interest" description="Disordered" evidence="1">
    <location>
        <begin position="1"/>
        <end position="20"/>
    </location>
</feature>
<evidence type="ECO:0000256" key="1">
    <source>
        <dbReference type="SAM" id="MobiDB-lite"/>
    </source>
</evidence>
<dbReference type="AlphaFoldDB" id="A0AA95EUK9"/>
<proteinExistence type="predicted"/>
<name>A0AA95EUK9_9BACL</name>
<accession>A0AA95EUK9</accession>